<reference evidence="3" key="1">
    <citation type="journal article" date="2014" name="Int. J. Syst. Evol. Microbiol.">
        <title>Complete genome sequence of Corynebacterium casei LMG S-19264T (=DSM 44701T), isolated from a smear-ripened cheese.</title>
        <authorList>
            <consortium name="US DOE Joint Genome Institute (JGI-PGF)"/>
            <person name="Walter F."/>
            <person name="Albersmeier A."/>
            <person name="Kalinowski J."/>
            <person name="Ruckert C."/>
        </authorList>
    </citation>
    <scope>NUCLEOTIDE SEQUENCE</scope>
    <source>
        <strain evidence="3">JCM 4125</strain>
    </source>
</reference>
<dbReference type="RefSeq" id="WP_189706929.1">
    <property type="nucleotide sequence ID" value="NZ_BMSA01000001.1"/>
</dbReference>
<dbReference type="EMBL" id="BMSA01000001">
    <property type="protein sequence ID" value="GGT31834.1"/>
    <property type="molecule type" value="Genomic_DNA"/>
</dbReference>
<protein>
    <recommendedName>
        <fullName evidence="2">HTH marR-type domain-containing protein</fullName>
    </recommendedName>
</protein>
<feature type="region of interest" description="Disordered" evidence="1">
    <location>
        <begin position="1"/>
        <end position="25"/>
    </location>
</feature>
<organism evidence="3 4">
    <name type="scientific">Streptomyces phaeofaciens</name>
    <dbReference type="NCBI Taxonomy" id="68254"/>
    <lineage>
        <taxon>Bacteria</taxon>
        <taxon>Bacillati</taxon>
        <taxon>Actinomycetota</taxon>
        <taxon>Actinomycetes</taxon>
        <taxon>Kitasatosporales</taxon>
        <taxon>Streptomycetaceae</taxon>
        <taxon>Streptomyces</taxon>
    </lineage>
</organism>
<name>A0A918H426_9ACTN</name>
<gene>
    <name evidence="3" type="ORF">GCM10010226_04980</name>
</gene>
<dbReference type="GO" id="GO:0003700">
    <property type="term" value="F:DNA-binding transcription factor activity"/>
    <property type="evidence" value="ECO:0007669"/>
    <property type="project" value="InterPro"/>
</dbReference>
<dbReference type="InterPro" id="IPR036388">
    <property type="entry name" value="WH-like_DNA-bd_sf"/>
</dbReference>
<dbReference type="InterPro" id="IPR000835">
    <property type="entry name" value="HTH_MarR-typ"/>
</dbReference>
<evidence type="ECO:0000256" key="1">
    <source>
        <dbReference type="SAM" id="MobiDB-lite"/>
    </source>
</evidence>
<reference evidence="3" key="2">
    <citation type="submission" date="2020-09" db="EMBL/GenBank/DDBJ databases">
        <authorList>
            <person name="Sun Q."/>
            <person name="Ohkuma M."/>
        </authorList>
    </citation>
    <scope>NUCLEOTIDE SEQUENCE</scope>
    <source>
        <strain evidence="3">JCM 4125</strain>
    </source>
</reference>
<dbReference type="PROSITE" id="PS50995">
    <property type="entry name" value="HTH_MARR_2"/>
    <property type="match status" value="1"/>
</dbReference>
<feature type="compositionally biased region" description="Basic and acidic residues" evidence="1">
    <location>
        <begin position="13"/>
        <end position="23"/>
    </location>
</feature>
<dbReference type="PANTHER" id="PTHR33164">
    <property type="entry name" value="TRANSCRIPTIONAL REGULATOR, MARR FAMILY"/>
    <property type="match status" value="1"/>
</dbReference>
<sequence length="191" mass="20262">MGDGDDGNGDARSLAERAERAARAEQAAEAAGSELVHDFGLLFKAAGRLEQRIDAALRARCGIHHTMFELLIRLCREPGEEVSQAMLAGELVLTSSGTTRLIDRMEEAGLVRRRRPSPTDRRVTVVEATGQGRAVFLEAAAVHAEVVEECFVVPVDDADYTALVRALTAINTAVGGRAERRAGGPGGPGTS</sequence>
<comment type="caution">
    <text evidence="3">The sequence shown here is derived from an EMBL/GenBank/DDBJ whole genome shotgun (WGS) entry which is preliminary data.</text>
</comment>
<evidence type="ECO:0000259" key="2">
    <source>
        <dbReference type="PROSITE" id="PS50995"/>
    </source>
</evidence>
<evidence type="ECO:0000313" key="4">
    <source>
        <dbReference type="Proteomes" id="UP000646776"/>
    </source>
</evidence>
<dbReference type="GO" id="GO:0006950">
    <property type="term" value="P:response to stress"/>
    <property type="evidence" value="ECO:0007669"/>
    <property type="project" value="TreeGrafter"/>
</dbReference>
<dbReference type="SUPFAM" id="SSF46785">
    <property type="entry name" value="Winged helix' DNA-binding domain"/>
    <property type="match status" value="1"/>
</dbReference>
<feature type="domain" description="HTH marR-type" evidence="2">
    <location>
        <begin position="32"/>
        <end position="172"/>
    </location>
</feature>
<dbReference type="AlphaFoldDB" id="A0A918H426"/>
<accession>A0A918H426</accession>
<dbReference type="Proteomes" id="UP000646776">
    <property type="component" value="Unassembled WGS sequence"/>
</dbReference>
<keyword evidence="4" id="KW-1185">Reference proteome</keyword>
<dbReference type="Pfam" id="PF12802">
    <property type="entry name" value="MarR_2"/>
    <property type="match status" value="1"/>
</dbReference>
<dbReference type="InterPro" id="IPR036390">
    <property type="entry name" value="WH_DNA-bd_sf"/>
</dbReference>
<dbReference type="Gene3D" id="1.10.10.10">
    <property type="entry name" value="Winged helix-like DNA-binding domain superfamily/Winged helix DNA-binding domain"/>
    <property type="match status" value="1"/>
</dbReference>
<evidence type="ECO:0000313" key="3">
    <source>
        <dbReference type="EMBL" id="GGT31834.1"/>
    </source>
</evidence>
<dbReference type="PANTHER" id="PTHR33164:SF43">
    <property type="entry name" value="HTH-TYPE TRANSCRIPTIONAL REPRESSOR YETL"/>
    <property type="match status" value="1"/>
</dbReference>
<dbReference type="InterPro" id="IPR039422">
    <property type="entry name" value="MarR/SlyA-like"/>
</dbReference>
<dbReference type="SMART" id="SM00347">
    <property type="entry name" value="HTH_MARR"/>
    <property type="match status" value="1"/>
</dbReference>
<proteinExistence type="predicted"/>